<dbReference type="EMBL" id="BHXQ01000008">
    <property type="protein sequence ID" value="GCC53594.1"/>
    <property type="molecule type" value="Genomic_DNA"/>
</dbReference>
<name>A0A401UFG6_9BACT</name>
<comment type="caution">
    <text evidence="1">The sequence shown here is derived from an EMBL/GenBank/DDBJ whole genome shotgun (WGS) entry which is preliminary data.</text>
</comment>
<gene>
    <name evidence="1" type="ORF">SanaruYs_38390</name>
</gene>
<keyword evidence="2" id="KW-1185">Reference proteome</keyword>
<protein>
    <recommendedName>
        <fullName evidence="3">Secretion system C-terminal sorting domain-containing protein</fullName>
    </recommendedName>
</protein>
<evidence type="ECO:0008006" key="3">
    <source>
        <dbReference type="Google" id="ProtNLM"/>
    </source>
</evidence>
<dbReference type="Proteomes" id="UP000288227">
    <property type="component" value="Unassembled WGS sequence"/>
</dbReference>
<organism evidence="1 2">
    <name type="scientific">Chryseotalea sanaruensis</name>
    <dbReference type="NCBI Taxonomy" id="2482724"/>
    <lineage>
        <taxon>Bacteria</taxon>
        <taxon>Pseudomonadati</taxon>
        <taxon>Bacteroidota</taxon>
        <taxon>Cytophagia</taxon>
        <taxon>Cytophagales</taxon>
        <taxon>Chryseotaleaceae</taxon>
        <taxon>Chryseotalea</taxon>
    </lineage>
</organism>
<evidence type="ECO:0000313" key="2">
    <source>
        <dbReference type="Proteomes" id="UP000288227"/>
    </source>
</evidence>
<dbReference type="NCBIfam" id="TIGR04183">
    <property type="entry name" value="Por_Secre_tail"/>
    <property type="match status" value="1"/>
</dbReference>
<dbReference type="AlphaFoldDB" id="A0A401UFG6"/>
<proteinExistence type="predicted"/>
<evidence type="ECO:0000313" key="1">
    <source>
        <dbReference type="EMBL" id="GCC53594.1"/>
    </source>
</evidence>
<sequence length="391" mass="42011">MNHDMSITGNYNLPGGTLNVNAGKKLTISGNLVVGIGGGGNVVNVYGTLEIAGNVTLNSDFRIHPGGKVVVDGSVTVINSQYLRIGTAAAPPGYADMVIKQNLVSQSSGDVTINQNGRLAVYGNVTNDTSGDTVITVNQGGQVYIHGNVNLIGGGDDIINNNSSDPYGLYVNGTVSASGGGSTIDSNVGDKQDLLNTNSGFANWVASQSDSPLPVELLFFKTLKNNGSVELKWATASQLNFDYFSVEHSTDGFAWNEISRIKGEGTTQSKNEYNLKNAMFLAGNNYYRLKMVDLDGTFEFSKVLVITIDEPTDIFIYPNPVNQSELISIELNFLPNDGDRIVICNIYGLELLSIPIYLTKVQLQLSDFKPGAYLINYIGSNSSQTYKILIQ</sequence>
<dbReference type="InterPro" id="IPR026444">
    <property type="entry name" value="Secre_tail"/>
</dbReference>
<accession>A0A401UFG6</accession>
<reference evidence="1 2" key="1">
    <citation type="submission" date="2018-11" db="EMBL/GenBank/DDBJ databases">
        <title>Chryseotalea sanarue gen. nov., sp., nov., a member of the family Cytophagaceae, isolated from a brackish lake in Hamamatsu Japan.</title>
        <authorList>
            <person name="Maejima Y."/>
            <person name="Iino T."/>
            <person name="Muraguchi Y."/>
            <person name="Fukuda K."/>
            <person name="Ohkuma M."/>
            <person name="Moriuchi R."/>
            <person name="Dohra H."/>
            <person name="Kimbara K."/>
            <person name="Shintani M."/>
        </authorList>
    </citation>
    <scope>NUCLEOTIDE SEQUENCE [LARGE SCALE GENOMIC DNA]</scope>
    <source>
        <strain evidence="1 2">Ys</strain>
    </source>
</reference>